<dbReference type="EMBL" id="VBAK01000024">
    <property type="protein sequence ID" value="TMI93496.1"/>
    <property type="molecule type" value="Genomic_DNA"/>
</dbReference>
<keyword evidence="7" id="KW-0460">Magnesium</keyword>
<dbReference type="Pfam" id="PF00953">
    <property type="entry name" value="Glycos_transf_4"/>
    <property type="match status" value="1"/>
</dbReference>
<keyword evidence="7" id="KW-0479">Metal-binding</keyword>
<dbReference type="GO" id="GO:0005886">
    <property type="term" value="C:plasma membrane"/>
    <property type="evidence" value="ECO:0007669"/>
    <property type="project" value="UniProtKB-SubCell"/>
</dbReference>
<evidence type="ECO:0000256" key="2">
    <source>
        <dbReference type="ARBA" id="ARBA00022475"/>
    </source>
</evidence>
<reference evidence="9 10" key="1">
    <citation type="journal article" date="2019" name="Nat. Microbiol.">
        <title>Mediterranean grassland soil C-N compound turnover is dependent on rainfall and depth, and is mediated by genomically divergent microorganisms.</title>
        <authorList>
            <person name="Diamond S."/>
            <person name="Andeer P.F."/>
            <person name="Li Z."/>
            <person name="Crits-Christoph A."/>
            <person name="Burstein D."/>
            <person name="Anantharaman K."/>
            <person name="Lane K.R."/>
            <person name="Thomas B.C."/>
            <person name="Pan C."/>
            <person name="Northen T.R."/>
            <person name="Banfield J.F."/>
        </authorList>
    </citation>
    <scope>NUCLEOTIDE SEQUENCE [LARGE SCALE GENOMIC DNA]</scope>
    <source>
        <strain evidence="9">NP_3</strain>
    </source>
</reference>
<dbReference type="PANTHER" id="PTHR22926:SF3">
    <property type="entry name" value="UNDECAPRENYL-PHOSPHATE ALPHA-N-ACETYLGLUCOSAMINYL 1-PHOSPHATE TRANSFERASE"/>
    <property type="match status" value="1"/>
</dbReference>
<dbReference type="InterPro" id="IPR000715">
    <property type="entry name" value="Glycosyl_transferase_4"/>
</dbReference>
<evidence type="ECO:0000256" key="6">
    <source>
        <dbReference type="ARBA" id="ARBA00023136"/>
    </source>
</evidence>
<dbReference type="GO" id="GO:0046872">
    <property type="term" value="F:metal ion binding"/>
    <property type="evidence" value="ECO:0007669"/>
    <property type="project" value="UniProtKB-KW"/>
</dbReference>
<feature type="transmembrane region" description="Helical" evidence="8">
    <location>
        <begin position="209"/>
        <end position="228"/>
    </location>
</feature>
<feature type="binding site" evidence="7">
    <location>
        <position position="206"/>
    </location>
    <ligand>
        <name>Mg(2+)</name>
        <dbReference type="ChEBI" id="CHEBI:18420"/>
    </ligand>
</feature>
<keyword evidence="2" id="KW-1003">Cell membrane</keyword>
<dbReference type="AlphaFoldDB" id="A0A537KDD4"/>
<feature type="transmembrane region" description="Helical" evidence="8">
    <location>
        <begin position="76"/>
        <end position="93"/>
    </location>
</feature>
<comment type="cofactor">
    <cofactor evidence="7">
        <name>Mg(2+)</name>
        <dbReference type="ChEBI" id="CHEBI:18420"/>
    </cofactor>
</comment>
<feature type="transmembrane region" description="Helical" evidence="8">
    <location>
        <begin position="153"/>
        <end position="172"/>
    </location>
</feature>
<comment type="subcellular location">
    <subcellularLocation>
        <location evidence="1">Cell membrane</location>
        <topology evidence="1">Multi-pass membrane protein</topology>
    </subcellularLocation>
</comment>
<dbReference type="GO" id="GO:0044038">
    <property type="term" value="P:cell wall macromolecule biosynthetic process"/>
    <property type="evidence" value="ECO:0007669"/>
    <property type="project" value="TreeGrafter"/>
</dbReference>
<comment type="caution">
    <text evidence="9">The sequence shown here is derived from an EMBL/GenBank/DDBJ whole genome shotgun (WGS) entry which is preliminary data.</text>
</comment>
<feature type="transmembrane region" description="Helical" evidence="8">
    <location>
        <begin position="126"/>
        <end position="146"/>
    </location>
</feature>
<keyword evidence="5 8" id="KW-1133">Transmembrane helix</keyword>
<dbReference type="Proteomes" id="UP000318509">
    <property type="component" value="Unassembled WGS sequence"/>
</dbReference>
<dbReference type="GO" id="GO:0009103">
    <property type="term" value="P:lipopolysaccharide biosynthetic process"/>
    <property type="evidence" value="ECO:0007669"/>
    <property type="project" value="TreeGrafter"/>
</dbReference>
<feature type="transmembrane region" description="Helical" evidence="8">
    <location>
        <begin position="315"/>
        <end position="335"/>
    </location>
</feature>
<feature type="transmembrane region" description="Helical" evidence="8">
    <location>
        <begin position="288"/>
        <end position="309"/>
    </location>
</feature>
<evidence type="ECO:0000256" key="4">
    <source>
        <dbReference type="ARBA" id="ARBA00022692"/>
    </source>
</evidence>
<gene>
    <name evidence="9" type="ORF">E6H00_01185</name>
</gene>
<feature type="transmembrane region" description="Helical" evidence="8">
    <location>
        <begin position="234"/>
        <end position="252"/>
    </location>
</feature>
<evidence type="ECO:0000256" key="1">
    <source>
        <dbReference type="ARBA" id="ARBA00004651"/>
    </source>
</evidence>
<sequence>MSSYSTVILPAFLSALILSLFLTPLCERLARRWGVLDLPSSRKVHTQPTPRLGGIAVFLAFAVTALLFLRPVVRDQMTLLLAGAAAFFLIGLVDDLRSAGPWKLAVEGGVVASIVLLGGFRVNLPWPHLGEILAILWIVGVANAMNCIDCTDGVAGGTAAIGALALVPIALFAGRLGVAVGAASVAGATLGFLRYNYPPARIFLGDAGSLMVGFLLAALSATLAAPGASPARSIAPVLILGLPVCDFLFVHWRRYQNGVRNPIALLRYTGKDHLPHRLQQAGLSFRQVACWIYGATALLGLSAVVLVLWGPLAAAIVTAPLIVAAALGGWGAGAVPQGRGGYLMAIAGWMPGGSAPSGSSEDAAGVTGP</sequence>
<dbReference type="GO" id="GO:0016780">
    <property type="term" value="F:phosphotransferase activity, for other substituted phosphate groups"/>
    <property type="evidence" value="ECO:0007669"/>
    <property type="project" value="InterPro"/>
</dbReference>
<evidence type="ECO:0000256" key="7">
    <source>
        <dbReference type="PIRSR" id="PIRSR600715-1"/>
    </source>
</evidence>
<organism evidence="9 10">
    <name type="scientific">Candidatus Segetimicrobium genomatis</name>
    <dbReference type="NCBI Taxonomy" id="2569760"/>
    <lineage>
        <taxon>Bacteria</taxon>
        <taxon>Bacillati</taxon>
        <taxon>Candidatus Sysuimicrobiota</taxon>
        <taxon>Candidatus Sysuimicrobiia</taxon>
        <taxon>Candidatus Sysuimicrobiales</taxon>
        <taxon>Candidatus Segetimicrobiaceae</taxon>
        <taxon>Candidatus Segetimicrobium</taxon>
    </lineage>
</organism>
<name>A0A537KDD4_9BACT</name>
<evidence type="ECO:0000313" key="9">
    <source>
        <dbReference type="EMBL" id="TMI93496.1"/>
    </source>
</evidence>
<dbReference type="PANTHER" id="PTHR22926">
    <property type="entry name" value="PHOSPHO-N-ACETYLMURAMOYL-PENTAPEPTIDE-TRANSFERASE"/>
    <property type="match status" value="1"/>
</dbReference>
<feature type="transmembrane region" description="Helical" evidence="8">
    <location>
        <begin position="52"/>
        <end position="69"/>
    </location>
</feature>
<accession>A0A537KDD4</accession>
<protein>
    <submittedName>
        <fullName evidence="9">Undecaprenyl/decaprenyl-phosphate alpha-N-acetylglucosaminyl 1-phosphate transferase</fullName>
    </submittedName>
</protein>
<keyword evidence="3 9" id="KW-0808">Transferase</keyword>
<evidence type="ECO:0000256" key="3">
    <source>
        <dbReference type="ARBA" id="ARBA00022679"/>
    </source>
</evidence>
<feature type="transmembrane region" description="Helical" evidence="8">
    <location>
        <begin position="178"/>
        <end position="197"/>
    </location>
</feature>
<dbReference type="CDD" id="cd06853">
    <property type="entry name" value="GT_WecA_like"/>
    <property type="match status" value="1"/>
</dbReference>
<keyword evidence="4 8" id="KW-0812">Transmembrane</keyword>
<feature type="binding site" evidence="7">
    <location>
        <position position="146"/>
    </location>
    <ligand>
        <name>Mg(2+)</name>
        <dbReference type="ChEBI" id="CHEBI:18420"/>
    </ligand>
</feature>
<evidence type="ECO:0000256" key="8">
    <source>
        <dbReference type="SAM" id="Phobius"/>
    </source>
</evidence>
<dbReference type="GO" id="GO:0071555">
    <property type="term" value="P:cell wall organization"/>
    <property type="evidence" value="ECO:0007669"/>
    <property type="project" value="TreeGrafter"/>
</dbReference>
<evidence type="ECO:0000313" key="10">
    <source>
        <dbReference type="Proteomes" id="UP000318509"/>
    </source>
</evidence>
<evidence type="ECO:0000256" key="5">
    <source>
        <dbReference type="ARBA" id="ARBA00022989"/>
    </source>
</evidence>
<keyword evidence="6 8" id="KW-0472">Membrane</keyword>
<proteinExistence type="predicted"/>